<feature type="transmembrane region" description="Helical" evidence="10">
    <location>
        <begin position="261"/>
        <end position="281"/>
    </location>
</feature>
<keyword evidence="4 10" id="KW-0812">Transmembrane</keyword>
<keyword evidence="7 10" id="KW-0811">Translocation</keyword>
<dbReference type="RefSeq" id="WP_007050823.1">
    <property type="nucleotide sequence ID" value="NZ_CABKNJ010000001.1"/>
</dbReference>
<feature type="transmembrane region" description="Helical" evidence="10">
    <location>
        <begin position="293"/>
        <end position="319"/>
    </location>
</feature>
<dbReference type="PROSITE" id="PS00755">
    <property type="entry name" value="SECY_1"/>
    <property type="match status" value="1"/>
</dbReference>
<evidence type="ECO:0000256" key="4">
    <source>
        <dbReference type="ARBA" id="ARBA00022692"/>
    </source>
</evidence>
<evidence type="ECO:0000256" key="7">
    <source>
        <dbReference type="ARBA" id="ARBA00023010"/>
    </source>
</evidence>
<protein>
    <recommendedName>
        <fullName evidence="9 10">Protein translocase subunit SecY</fullName>
    </recommendedName>
</protein>
<comment type="caution">
    <text evidence="14">The sequence shown here is derived from an EMBL/GenBank/DDBJ whole genome shotgun (WGS) entry which is preliminary data.</text>
</comment>
<comment type="subunit">
    <text evidence="10">Component of the Sec protein translocase complex. Heterotrimer consisting of SecY, SecE and SecG subunits. The heterotrimers can form oligomers, although 1 heterotrimer is thought to be able to translocate proteins. Interacts with the ribosome. Interacts with SecDF, and other proteins may be involved. Interacts with SecA.</text>
</comment>
<dbReference type="PANTHER" id="PTHR10906">
    <property type="entry name" value="SECY/SEC61-ALPHA FAMILY MEMBER"/>
    <property type="match status" value="1"/>
</dbReference>
<name>A0A3E3DUU5_9FIRM</name>
<dbReference type="Pfam" id="PF00344">
    <property type="entry name" value="SecY"/>
    <property type="match status" value="1"/>
</dbReference>
<evidence type="ECO:0000256" key="3">
    <source>
        <dbReference type="ARBA" id="ARBA00022448"/>
    </source>
</evidence>
<dbReference type="PRINTS" id="PR00303">
    <property type="entry name" value="SECYTRNLCASE"/>
</dbReference>
<dbReference type="HAMAP" id="MF_01465">
    <property type="entry name" value="SecY"/>
    <property type="match status" value="1"/>
</dbReference>
<keyword evidence="8 10" id="KW-0472">Membrane</keyword>
<comment type="subcellular location">
    <subcellularLocation>
        <location evidence="10">Cell membrane</location>
        <topology evidence="10">Multi-pass membrane protein</topology>
    </subcellularLocation>
    <subcellularLocation>
        <location evidence="1 12">Membrane</location>
        <topology evidence="1 12">Multi-pass membrane protein</topology>
    </subcellularLocation>
</comment>
<dbReference type="GO" id="GO:0005886">
    <property type="term" value="C:plasma membrane"/>
    <property type="evidence" value="ECO:0007669"/>
    <property type="project" value="UniProtKB-SubCell"/>
</dbReference>
<feature type="transmembrane region" description="Helical" evidence="10">
    <location>
        <begin position="115"/>
        <end position="136"/>
    </location>
</feature>
<evidence type="ECO:0000256" key="6">
    <source>
        <dbReference type="ARBA" id="ARBA00022989"/>
    </source>
</evidence>
<evidence type="ECO:0000256" key="11">
    <source>
        <dbReference type="RuleBase" id="RU000537"/>
    </source>
</evidence>
<dbReference type="PROSITE" id="PS00756">
    <property type="entry name" value="SECY_2"/>
    <property type="match status" value="1"/>
</dbReference>
<dbReference type="Proteomes" id="UP000261212">
    <property type="component" value="Unassembled WGS sequence"/>
</dbReference>
<feature type="transmembrane region" description="Helical" evidence="10">
    <location>
        <begin position="18"/>
        <end position="39"/>
    </location>
</feature>
<dbReference type="InterPro" id="IPR030659">
    <property type="entry name" value="SecY_CS"/>
</dbReference>
<dbReference type="GO" id="GO:0006605">
    <property type="term" value="P:protein targeting"/>
    <property type="evidence" value="ECO:0007669"/>
    <property type="project" value="UniProtKB-UniRule"/>
</dbReference>
<evidence type="ECO:0000256" key="10">
    <source>
        <dbReference type="HAMAP-Rule" id="MF_01465"/>
    </source>
</evidence>
<dbReference type="PIRSF" id="PIRSF004557">
    <property type="entry name" value="SecY"/>
    <property type="match status" value="1"/>
</dbReference>
<dbReference type="NCBIfam" id="TIGR00967">
    <property type="entry name" value="3a0501s007"/>
    <property type="match status" value="1"/>
</dbReference>
<reference evidence="14 15" key="1">
    <citation type="submission" date="2018-08" db="EMBL/GenBank/DDBJ databases">
        <title>A genome reference for cultivated species of the human gut microbiota.</title>
        <authorList>
            <person name="Zou Y."/>
            <person name="Xue W."/>
            <person name="Luo G."/>
        </authorList>
    </citation>
    <scope>NUCLEOTIDE SEQUENCE [LARGE SCALE GENOMIC DNA]</scope>
    <source>
        <strain evidence="14 15">AM25-6</strain>
    </source>
</reference>
<dbReference type="InterPro" id="IPR023201">
    <property type="entry name" value="SecY_dom_sf"/>
</dbReference>
<evidence type="ECO:0000256" key="2">
    <source>
        <dbReference type="ARBA" id="ARBA00005751"/>
    </source>
</evidence>
<evidence type="ECO:0000313" key="15">
    <source>
        <dbReference type="Proteomes" id="UP000261212"/>
    </source>
</evidence>
<feature type="transmembrane region" description="Helical" evidence="10">
    <location>
        <begin position="174"/>
        <end position="194"/>
    </location>
</feature>
<dbReference type="GO" id="GO:0043952">
    <property type="term" value="P:protein transport by the Sec complex"/>
    <property type="evidence" value="ECO:0007669"/>
    <property type="project" value="UniProtKB-UniRule"/>
</dbReference>
<keyword evidence="10" id="KW-1003">Cell membrane</keyword>
<accession>A0A3E3DUU5</accession>
<organism evidence="14 15">
    <name type="scientific">Anaerofustis stercorihominis</name>
    <dbReference type="NCBI Taxonomy" id="214853"/>
    <lineage>
        <taxon>Bacteria</taxon>
        <taxon>Bacillati</taxon>
        <taxon>Bacillota</taxon>
        <taxon>Clostridia</taxon>
        <taxon>Eubacteriales</taxon>
        <taxon>Eubacteriaceae</taxon>
        <taxon>Anaerofustis</taxon>
    </lineage>
</organism>
<feature type="transmembrane region" description="Helical" evidence="10">
    <location>
        <begin position="200"/>
        <end position="222"/>
    </location>
</feature>
<evidence type="ECO:0000256" key="8">
    <source>
        <dbReference type="ARBA" id="ARBA00023136"/>
    </source>
</evidence>
<proteinExistence type="inferred from homology"/>
<evidence type="ECO:0000256" key="5">
    <source>
        <dbReference type="ARBA" id="ARBA00022927"/>
    </source>
</evidence>
<keyword evidence="6 10" id="KW-1133">Transmembrane helix</keyword>
<dbReference type="FunFam" id="1.10.3370.10:FF:000001">
    <property type="entry name" value="Preprotein translocase subunit SecY"/>
    <property type="match status" value="1"/>
</dbReference>
<keyword evidence="5 10" id="KW-0653">Protein transport</keyword>
<evidence type="ECO:0000256" key="12">
    <source>
        <dbReference type="RuleBase" id="RU003484"/>
    </source>
</evidence>
<feature type="transmembrane region" description="Helical" evidence="10">
    <location>
        <begin position="142"/>
        <end position="162"/>
    </location>
</feature>
<keyword evidence="3 10" id="KW-0813">Transport</keyword>
<dbReference type="GO" id="GO:0065002">
    <property type="term" value="P:intracellular protein transmembrane transport"/>
    <property type="evidence" value="ECO:0007669"/>
    <property type="project" value="UniProtKB-UniRule"/>
</dbReference>
<dbReference type="EMBL" id="QUSM01000008">
    <property type="protein sequence ID" value="RGD73057.1"/>
    <property type="molecule type" value="Genomic_DNA"/>
</dbReference>
<comment type="function">
    <text evidence="10 11">The central subunit of the protein translocation channel SecYEG. Consists of two halves formed by TMs 1-5 and 6-10. These two domains form a lateral gate at the front which open onto the bilayer between TMs 2 and 7, and are clamped together by SecE at the back. The channel is closed by both a pore ring composed of hydrophobic SecY resides and a short helix (helix 2A) on the extracellular side of the membrane which forms a plug. The plug probably moves laterally to allow the channel to open. The ring and the pore may move independently.</text>
</comment>
<comment type="similarity">
    <text evidence="2 10 13">Belongs to the SecY/SEC61-alpha family.</text>
</comment>
<gene>
    <name evidence="10 14" type="primary">secY</name>
    <name evidence="14" type="ORF">DW687_11390</name>
</gene>
<dbReference type="GeneID" id="98001099"/>
<evidence type="ECO:0000256" key="9">
    <source>
        <dbReference type="ARBA" id="ARBA00039733"/>
    </source>
</evidence>
<evidence type="ECO:0000256" key="1">
    <source>
        <dbReference type="ARBA" id="ARBA00004141"/>
    </source>
</evidence>
<feature type="transmembrane region" description="Helical" evidence="10">
    <location>
        <begin position="75"/>
        <end position="95"/>
    </location>
</feature>
<sequence>MLTTIKNAWNIPELRKRILFTLAMLCIFRLGGFIAVPFIDTAAVDTMVNNNSMFGLLNIISGNNFRTFSIFAMSITPYINASIILQLLTIAIPALERLSHEGEEGRKKISSYTRYLTVVLALIQALGIAFSFKQILTTDSAFTVAVVALTITAGTSFLMWLGENITEHGIGNGISILIFAGIIANIPSALGYLYEQVTSGSITGVLLVIFLVFVILVIAGVVEINEGVRKIPVQYAKRVVGRKMYGGQNTHIPLKINQSGVMPIIFASTITMFPATLASFFPNWGFAAWLSKSLAWGGAASTILYVILIVFFTYFYTIVTFNPDDVAKNLKQYGGFIPGIRPGHSTIVYLKRTLNRLMVAGSIFLVVIAVLPIIVGNVMDLSLQFGGTSLLIVVGVALETVNQLEQQMIMRNYKGFLK</sequence>
<dbReference type="SUPFAM" id="SSF103491">
    <property type="entry name" value="Preprotein translocase SecY subunit"/>
    <property type="match status" value="1"/>
</dbReference>
<dbReference type="Gene3D" id="1.10.3370.10">
    <property type="entry name" value="SecY subunit domain"/>
    <property type="match status" value="1"/>
</dbReference>
<dbReference type="AlphaFoldDB" id="A0A3E3DUU5"/>
<evidence type="ECO:0000256" key="13">
    <source>
        <dbReference type="RuleBase" id="RU004349"/>
    </source>
</evidence>
<dbReference type="InterPro" id="IPR026593">
    <property type="entry name" value="SecY"/>
</dbReference>
<feature type="transmembrane region" description="Helical" evidence="10">
    <location>
        <begin position="381"/>
        <end position="401"/>
    </location>
</feature>
<evidence type="ECO:0000313" key="14">
    <source>
        <dbReference type="EMBL" id="RGD73057.1"/>
    </source>
</evidence>
<feature type="transmembrane region" description="Helical" evidence="10">
    <location>
        <begin position="357"/>
        <end position="375"/>
    </location>
</feature>
<dbReference type="InterPro" id="IPR002208">
    <property type="entry name" value="SecY/SEC61-alpha"/>
</dbReference>